<dbReference type="AlphaFoldDB" id="F2JH65"/>
<sequence>MVRTLILYYLNIKATHGYEIQKFIQETGLEQWTQIKSGSIYYALSKLEKHEEITLVKEETHGSRVRRIYQITGLGKKTLHTMLEEKLNEELMPSASEKFVLPSMLNRLDKETAIEIINQHIQNLKAREDYWRYWQSMKVTKDSLKLDKLTFELPLVNLEYAIKWHETLIEEYDSIIELGKKQEQFIAGFNFDALEESHSLSNQNNRISELKKKILDQSQDSKMALDELITLLSNPQ</sequence>
<feature type="domain" description="Transcription regulator PadR N-terminal" evidence="1">
    <location>
        <begin position="6"/>
        <end position="80"/>
    </location>
</feature>
<accession>F2JH65</accession>
<dbReference type="InterPro" id="IPR005149">
    <property type="entry name" value="Tscrpt_reg_PadR_N"/>
</dbReference>
<dbReference type="STRING" id="642492.Clole_0123"/>
<dbReference type="KEGG" id="cle:Clole_0123"/>
<dbReference type="PANTHER" id="PTHR43252">
    <property type="entry name" value="TRANSCRIPTIONAL REGULATOR YQJI"/>
    <property type="match status" value="1"/>
</dbReference>
<organism evidence="2 3">
    <name type="scientific">Cellulosilyticum lentocellum (strain ATCC 49066 / DSM 5427 / NCIMB 11756 / RHM5)</name>
    <name type="common">Clostridium lentocellum</name>
    <dbReference type="NCBI Taxonomy" id="642492"/>
    <lineage>
        <taxon>Bacteria</taxon>
        <taxon>Bacillati</taxon>
        <taxon>Bacillota</taxon>
        <taxon>Clostridia</taxon>
        <taxon>Lachnospirales</taxon>
        <taxon>Cellulosilyticaceae</taxon>
        <taxon>Cellulosilyticum</taxon>
    </lineage>
</organism>
<reference evidence="2 3" key="1">
    <citation type="journal article" date="2011" name="J. Bacteriol.">
        <title>Complete genome sequence of the cellulose-degrading bacterium Cellulosilyticum lentocellum.</title>
        <authorList>
            <consortium name="US DOE Joint Genome Institute"/>
            <person name="Miller D.A."/>
            <person name="Suen G."/>
            <person name="Bruce D."/>
            <person name="Copeland A."/>
            <person name="Cheng J.F."/>
            <person name="Detter C."/>
            <person name="Goodwin L.A."/>
            <person name="Han C.S."/>
            <person name="Hauser L.J."/>
            <person name="Land M.L."/>
            <person name="Lapidus A."/>
            <person name="Lucas S."/>
            <person name="Meincke L."/>
            <person name="Pitluck S."/>
            <person name="Tapia R."/>
            <person name="Teshima H."/>
            <person name="Woyke T."/>
            <person name="Fox B.G."/>
            <person name="Angert E.R."/>
            <person name="Currie C.R."/>
        </authorList>
    </citation>
    <scope>NUCLEOTIDE SEQUENCE [LARGE SCALE GENOMIC DNA]</scope>
    <source>
        <strain evidence="3">ATCC 49066 / DSM 5427 / NCIMB 11756 / RHM5</strain>
    </source>
</reference>
<dbReference type="HOGENOM" id="CLU_089258_4_3_9"/>
<proteinExistence type="predicted"/>
<dbReference type="Pfam" id="PF03551">
    <property type="entry name" value="PadR"/>
    <property type="match status" value="1"/>
</dbReference>
<evidence type="ECO:0000313" key="3">
    <source>
        <dbReference type="Proteomes" id="UP000008467"/>
    </source>
</evidence>
<dbReference type="EMBL" id="CP002582">
    <property type="protein sequence ID" value="ADZ81880.1"/>
    <property type="molecule type" value="Genomic_DNA"/>
</dbReference>
<gene>
    <name evidence="2" type="ordered locus">Clole_0123</name>
</gene>
<evidence type="ECO:0000259" key="1">
    <source>
        <dbReference type="Pfam" id="PF03551"/>
    </source>
</evidence>
<name>F2JH65_CELLD</name>
<dbReference type="PANTHER" id="PTHR43252:SF7">
    <property type="entry name" value="TRANSCRIPTIONAL REGULATOR YQJI"/>
    <property type="match status" value="1"/>
</dbReference>
<protein>
    <submittedName>
        <fullName evidence="2">Transcriptional regulator PadR family protein</fullName>
    </submittedName>
</protein>
<keyword evidence="3" id="KW-1185">Reference proteome</keyword>
<dbReference type="Gene3D" id="1.10.10.10">
    <property type="entry name" value="Winged helix-like DNA-binding domain superfamily/Winged helix DNA-binding domain"/>
    <property type="match status" value="1"/>
</dbReference>
<dbReference type="RefSeq" id="WP_013655181.1">
    <property type="nucleotide sequence ID" value="NC_015275.1"/>
</dbReference>
<dbReference type="InterPro" id="IPR036390">
    <property type="entry name" value="WH_DNA-bd_sf"/>
</dbReference>
<evidence type="ECO:0000313" key="2">
    <source>
        <dbReference type="EMBL" id="ADZ81880.1"/>
    </source>
</evidence>
<dbReference type="SUPFAM" id="SSF46785">
    <property type="entry name" value="Winged helix' DNA-binding domain"/>
    <property type="match status" value="1"/>
</dbReference>
<dbReference type="InterPro" id="IPR036388">
    <property type="entry name" value="WH-like_DNA-bd_sf"/>
</dbReference>
<dbReference type="eggNOG" id="COG1695">
    <property type="taxonomic scope" value="Bacteria"/>
</dbReference>
<dbReference type="Proteomes" id="UP000008467">
    <property type="component" value="Chromosome"/>
</dbReference>